<dbReference type="InterPro" id="IPR036390">
    <property type="entry name" value="WH_DNA-bd_sf"/>
</dbReference>
<evidence type="ECO:0000256" key="3">
    <source>
        <dbReference type="ARBA" id="ARBA00023125"/>
    </source>
</evidence>
<dbReference type="InterPro" id="IPR058163">
    <property type="entry name" value="LysR-type_TF_proteobact-type"/>
</dbReference>
<dbReference type="GO" id="GO:0006351">
    <property type="term" value="P:DNA-templated transcription"/>
    <property type="evidence" value="ECO:0007669"/>
    <property type="project" value="TreeGrafter"/>
</dbReference>
<dbReference type="AlphaFoldDB" id="A0A1N6D0A0"/>
<dbReference type="Proteomes" id="UP000185192">
    <property type="component" value="Unassembled WGS sequence"/>
</dbReference>
<dbReference type="GO" id="GO:0003700">
    <property type="term" value="F:DNA-binding transcription factor activity"/>
    <property type="evidence" value="ECO:0007669"/>
    <property type="project" value="InterPro"/>
</dbReference>
<dbReference type="PANTHER" id="PTHR30537:SF3">
    <property type="entry name" value="TRANSCRIPTIONAL REGULATORY PROTEIN"/>
    <property type="match status" value="1"/>
</dbReference>
<dbReference type="OrthoDB" id="9798121at2"/>
<evidence type="ECO:0000259" key="5">
    <source>
        <dbReference type="PROSITE" id="PS50931"/>
    </source>
</evidence>
<dbReference type="Gene3D" id="1.10.10.10">
    <property type="entry name" value="Winged helix-like DNA-binding domain superfamily/Winged helix DNA-binding domain"/>
    <property type="match status" value="1"/>
</dbReference>
<sequence length="295" mass="32674">MEWSDYQLVLAVAREKSLRGAARNLGVNHATVSRRLQQLNKEPSGPFLQKSSTGYWPTKAGQTIVEAAEKMEQISDEAGRKQRAAGRNLSGPLSISIPALVLQHLLINDVSAFGQQHPEIDLTVDSTDRFVDLDRAEADIVLRAADSPPEHWVGRRLFPYSLSVYAHKDYLANTATHDLQWIAPPGEQQRWQSWLEQSPYPDAAISMTITTIAGRFAALKHGLGMGRAACFMADKDPDLVRLPGAPVIEVETFWLLCHPDFARTARAKAALAYFAEAMTSYRSLLQGNGQHDLNT</sequence>
<dbReference type="RefSeq" id="WP_074204280.1">
    <property type="nucleotide sequence ID" value="NZ_FSQW01000001.1"/>
</dbReference>
<protein>
    <submittedName>
        <fullName evidence="6">DNA-binding transcriptional regulator, LysR family</fullName>
    </submittedName>
</protein>
<dbReference type="STRING" id="1123272.SAMN02745824_1358"/>
<dbReference type="InterPro" id="IPR036388">
    <property type="entry name" value="WH-like_DNA-bd_sf"/>
</dbReference>
<keyword evidence="3 6" id="KW-0238">DNA-binding</keyword>
<dbReference type="PROSITE" id="PS50931">
    <property type="entry name" value="HTH_LYSR"/>
    <property type="match status" value="1"/>
</dbReference>
<evidence type="ECO:0000256" key="2">
    <source>
        <dbReference type="ARBA" id="ARBA00023015"/>
    </source>
</evidence>
<dbReference type="Pfam" id="PF03466">
    <property type="entry name" value="LysR_substrate"/>
    <property type="match status" value="1"/>
</dbReference>
<name>A0A1N6D0A0_9SPHN</name>
<dbReference type="EMBL" id="FSQW01000001">
    <property type="protein sequence ID" value="SIN64195.1"/>
    <property type="molecule type" value="Genomic_DNA"/>
</dbReference>
<feature type="domain" description="HTH lysR-type" evidence="5">
    <location>
        <begin position="1"/>
        <end position="39"/>
    </location>
</feature>
<dbReference type="InterPro" id="IPR000847">
    <property type="entry name" value="LysR_HTH_N"/>
</dbReference>
<evidence type="ECO:0000313" key="7">
    <source>
        <dbReference type="Proteomes" id="UP000185192"/>
    </source>
</evidence>
<reference evidence="7" key="1">
    <citation type="submission" date="2016-11" db="EMBL/GenBank/DDBJ databases">
        <authorList>
            <person name="Varghese N."/>
            <person name="Submissions S."/>
        </authorList>
    </citation>
    <scope>NUCLEOTIDE SEQUENCE [LARGE SCALE GENOMIC DNA]</scope>
    <source>
        <strain evidence="7">DSM 22363</strain>
    </source>
</reference>
<keyword evidence="4" id="KW-0804">Transcription</keyword>
<accession>A0A1N6D0A0</accession>
<dbReference type="SUPFAM" id="SSF46785">
    <property type="entry name" value="Winged helix' DNA-binding domain"/>
    <property type="match status" value="1"/>
</dbReference>
<evidence type="ECO:0000313" key="6">
    <source>
        <dbReference type="EMBL" id="SIN64195.1"/>
    </source>
</evidence>
<keyword evidence="2" id="KW-0805">Transcription regulation</keyword>
<comment type="similarity">
    <text evidence="1">Belongs to the LysR transcriptional regulatory family.</text>
</comment>
<keyword evidence="7" id="KW-1185">Reference proteome</keyword>
<dbReference type="InterPro" id="IPR005119">
    <property type="entry name" value="LysR_subst-bd"/>
</dbReference>
<dbReference type="SUPFAM" id="SSF53850">
    <property type="entry name" value="Periplasmic binding protein-like II"/>
    <property type="match status" value="1"/>
</dbReference>
<dbReference type="GO" id="GO:0043565">
    <property type="term" value="F:sequence-specific DNA binding"/>
    <property type="evidence" value="ECO:0007669"/>
    <property type="project" value="TreeGrafter"/>
</dbReference>
<evidence type="ECO:0000256" key="1">
    <source>
        <dbReference type="ARBA" id="ARBA00009437"/>
    </source>
</evidence>
<dbReference type="Pfam" id="PF00126">
    <property type="entry name" value="HTH_1"/>
    <property type="match status" value="1"/>
</dbReference>
<proteinExistence type="inferred from homology"/>
<gene>
    <name evidence="6" type="ORF">SAMN02745824_1358</name>
</gene>
<organism evidence="6 7">
    <name type="scientific">Parasphingorhabdus marina DSM 22363</name>
    <dbReference type="NCBI Taxonomy" id="1123272"/>
    <lineage>
        <taxon>Bacteria</taxon>
        <taxon>Pseudomonadati</taxon>
        <taxon>Pseudomonadota</taxon>
        <taxon>Alphaproteobacteria</taxon>
        <taxon>Sphingomonadales</taxon>
        <taxon>Sphingomonadaceae</taxon>
        <taxon>Parasphingorhabdus</taxon>
    </lineage>
</organism>
<dbReference type="Gene3D" id="3.40.190.290">
    <property type="match status" value="1"/>
</dbReference>
<evidence type="ECO:0000256" key="4">
    <source>
        <dbReference type="ARBA" id="ARBA00023163"/>
    </source>
</evidence>
<dbReference type="PANTHER" id="PTHR30537">
    <property type="entry name" value="HTH-TYPE TRANSCRIPTIONAL REGULATOR"/>
    <property type="match status" value="1"/>
</dbReference>